<dbReference type="EMBL" id="BK032689">
    <property type="protein sequence ID" value="DAF55409.1"/>
    <property type="molecule type" value="Genomic_DNA"/>
</dbReference>
<accession>A0A8S5SWM8</accession>
<evidence type="ECO:0000313" key="2">
    <source>
        <dbReference type="EMBL" id="DAF55409.1"/>
    </source>
</evidence>
<reference evidence="2" key="1">
    <citation type="journal article" date="2021" name="Proc. Natl. Acad. Sci. U.S.A.">
        <title>A Catalog of Tens of Thousands of Viruses from Human Metagenomes Reveals Hidden Associations with Chronic Diseases.</title>
        <authorList>
            <person name="Tisza M.J."/>
            <person name="Buck C.B."/>
        </authorList>
    </citation>
    <scope>NUCLEOTIDE SEQUENCE</scope>
    <source>
        <strain evidence="2">CtUm43</strain>
    </source>
</reference>
<keyword evidence="1" id="KW-0812">Transmembrane</keyword>
<proteinExistence type="predicted"/>
<keyword evidence="1" id="KW-0472">Membrane</keyword>
<evidence type="ECO:0000256" key="1">
    <source>
        <dbReference type="SAM" id="Phobius"/>
    </source>
</evidence>
<feature type="transmembrane region" description="Helical" evidence="1">
    <location>
        <begin position="6"/>
        <end position="30"/>
    </location>
</feature>
<sequence>MNDKEYLIKILGFIILFFIILMLCVTALLITTITNL</sequence>
<keyword evidence="1" id="KW-1133">Transmembrane helix</keyword>
<name>A0A8S5SWM8_9CAUD</name>
<protein>
    <submittedName>
        <fullName evidence="2">Type VI secretion protein</fullName>
    </submittedName>
</protein>
<organism evidence="2">
    <name type="scientific">Podoviridae sp. ctUm43</name>
    <dbReference type="NCBI Taxonomy" id="2827738"/>
    <lineage>
        <taxon>Viruses</taxon>
        <taxon>Duplodnaviria</taxon>
        <taxon>Heunggongvirae</taxon>
        <taxon>Uroviricota</taxon>
        <taxon>Caudoviricetes</taxon>
    </lineage>
</organism>